<evidence type="ECO:0000313" key="1">
    <source>
        <dbReference type="EMBL" id="GAV69801.1"/>
    </source>
</evidence>
<dbReference type="Proteomes" id="UP000187406">
    <property type="component" value="Unassembled WGS sequence"/>
</dbReference>
<organism evidence="1 2">
    <name type="scientific">Cephalotus follicularis</name>
    <name type="common">Albany pitcher plant</name>
    <dbReference type="NCBI Taxonomy" id="3775"/>
    <lineage>
        <taxon>Eukaryota</taxon>
        <taxon>Viridiplantae</taxon>
        <taxon>Streptophyta</taxon>
        <taxon>Embryophyta</taxon>
        <taxon>Tracheophyta</taxon>
        <taxon>Spermatophyta</taxon>
        <taxon>Magnoliopsida</taxon>
        <taxon>eudicotyledons</taxon>
        <taxon>Gunneridae</taxon>
        <taxon>Pentapetalae</taxon>
        <taxon>rosids</taxon>
        <taxon>fabids</taxon>
        <taxon>Oxalidales</taxon>
        <taxon>Cephalotaceae</taxon>
        <taxon>Cephalotus</taxon>
    </lineage>
</organism>
<sequence>KEKGTIPSRFFVETHTPKIAQAREDVQEITTTYDRQFDKELEPAIASSCQDTVTSGCYSQTPLSPSKFHPNIMAYVTGGMKKEKIKGFGNYQHARILLPPSQPSCSATQSPIDPSNPIFQLKVMTMIEDMVRTGRLPCWPQPPPAVPG</sequence>
<gene>
    <name evidence="1" type="ORF">CFOL_v3_13302</name>
</gene>
<protein>
    <submittedName>
        <fullName evidence="1">Uncharacterized protein</fullName>
    </submittedName>
</protein>
<dbReference type="EMBL" id="BDDD01000752">
    <property type="protein sequence ID" value="GAV69801.1"/>
    <property type="molecule type" value="Genomic_DNA"/>
</dbReference>
<reference evidence="2" key="1">
    <citation type="submission" date="2016-04" db="EMBL/GenBank/DDBJ databases">
        <title>Cephalotus genome sequencing.</title>
        <authorList>
            <person name="Fukushima K."/>
            <person name="Hasebe M."/>
            <person name="Fang X."/>
        </authorList>
    </citation>
    <scope>NUCLEOTIDE SEQUENCE [LARGE SCALE GENOMIC DNA]</scope>
    <source>
        <strain evidence="2">cv. St1</strain>
    </source>
</reference>
<proteinExistence type="predicted"/>
<evidence type="ECO:0000313" key="2">
    <source>
        <dbReference type="Proteomes" id="UP000187406"/>
    </source>
</evidence>
<dbReference type="AlphaFoldDB" id="A0A1Q3BP50"/>
<accession>A0A1Q3BP50</accession>
<keyword evidence="2" id="KW-1185">Reference proteome</keyword>
<comment type="caution">
    <text evidence="1">The sequence shown here is derived from an EMBL/GenBank/DDBJ whole genome shotgun (WGS) entry which is preliminary data.</text>
</comment>
<name>A0A1Q3BP50_CEPFO</name>
<dbReference type="InParanoid" id="A0A1Q3BP50"/>
<feature type="non-terminal residue" evidence="1">
    <location>
        <position position="1"/>
    </location>
</feature>